<keyword evidence="3" id="KW-0346">Stress response</keyword>
<dbReference type="EMBL" id="CZPT02000111">
    <property type="protein sequence ID" value="SCU64638.1"/>
    <property type="molecule type" value="Genomic_DNA"/>
</dbReference>
<dbReference type="SUPFAM" id="SSF49764">
    <property type="entry name" value="HSP20-like chaperones"/>
    <property type="match status" value="1"/>
</dbReference>
<dbReference type="InterPro" id="IPR037893">
    <property type="entry name" value="CS_CacyBP"/>
</dbReference>
<feature type="region of interest" description="Disordered" evidence="1">
    <location>
        <begin position="1"/>
        <end position="28"/>
    </location>
</feature>
<dbReference type="PANTHER" id="PTHR13164:SF6">
    <property type="entry name" value="CS DOMAIN-CONTAINING PROTEIN"/>
    <property type="match status" value="1"/>
</dbReference>
<dbReference type="GO" id="GO:0031625">
    <property type="term" value="F:ubiquitin protein ligase binding"/>
    <property type="evidence" value="ECO:0007669"/>
    <property type="project" value="InterPro"/>
</dbReference>
<dbReference type="PROSITE" id="PS51203">
    <property type="entry name" value="CS"/>
    <property type="match status" value="1"/>
</dbReference>
<evidence type="ECO:0000313" key="4">
    <source>
        <dbReference type="Proteomes" id="UP000195570"/>
    </source>
</evidence>
<dbReference type="InterPro" id="IPR052289">
    <property type="entry name" value="Calcyclin-binding_UBL-bridge"/>
</dbReference>
<dbReference type="GO" id="GO:0005634">
    <property type="term" value="C:nucleus"/>
    <property type="evidence" value="ECO:0007669"/>
    <property type="project" value="TreeGrafter"/>
</dbReference>
<dbReference type="Pfam" id="PF04969">
    <property type="entry name" value="CS"/>
    <property type="match status" value="1"/>
</dbReference>
<feature type="compositionally biased region" description="Basic and acidic residues" evidence="1">
    <location>
        <begin position="194"/>
        <end position="208"/>
    </location>
</feature>
<dbReference type="InterPro" id="IPR007052">
    <property type="entry name" value="CS_dom"/>
</dbReference>
<organism evidence="3 4">
    <name type="scientific">Trypanosoma equiperdum</name>
    <dbReference type="NCBI Taxonomy" id="5694"/>
    <lineage>
        <taxon>Eukaryota</taxon>
        <taxon>Discoba</taxon>
        <taxon>Euglenozoa</taxon>
        <taxon>Kinetoplastea</taxon>
        <taxon>Metakinetoplastina</taxon>
        <taxon>Trypanosomatida</taxon>
        <taxon>Trypanosomatidae</taxon>
        <taxon>Trypanosoma</taxon>
    </lineage>
</organism>
<proteinExistence type="predicted"/>
<evidence type="ECO:0000259" key="2">
    <source>
        <dbReference type="PROSITE" id="PS51203"/>
    </source>
</evidence>
<sequence>MADTEAVAGTEAIPPTQNEQHDSAAKKKQANSYYYWHNHEKERAKVGDVAPMPKPVLLKKSDPSVLPASTASYPITKHSWCDGKKNVTVYIDTKLDEKETMVEDTLQVEFGKRRLTVSYIANVQTSKDVATQRRKQLVLCLAKAIKSKESSYKVKDPSGQIVIRLAKAEETSWWELAKKDGKLSDADDSDEENEGKADEGDGAAEEKA</sequence>
<evidence type="ECO:0000313" key="3">
    <source>
        <dbReference type="EMBL" id="SCU64638.1"/>
    </source>
</evidence>
<dbReference type="AlphaFoldDB" id="A0A1G4HZ79"/>
<feature type="domain" description="CS" evidence="2">
    <location>
        <begin position="73"/>
        <end position="178"/>
    </location>
</feature>
<keyword evidence="4" id="KW-1185">Reference proteome</keyword>
<dbReference type="GO" id="GO:0015631">
    <property type="term" value="F:tubulin binding"/>
    <property type="evidence" value="ECO:0007669"/>
    <property type="project" value="InterPro"/>
</dbReference>
<dbReference type="InterPro" id="IPR008978">
    <property type="entry name" value="HSP20-like_chaperone"/>
</dbReference>
<evidence type="ECO:0000256" key="1">
    <source>
        <dbReference type="SAM" id="MobiDB-lite"/>
    </source>
</evidence>
<dbReference type="Proteomes" id="UP000195570">
    <property type="component" value="Unassembled WGS sequence"/>
</dbReference>
<dbReference type="RefSeq" id="XP_067076366.1">
    <property type="nucleotide sequence ID" value="XM_067220265.1"/>
</dbReference>
<feature type="region of interest" description="Disordered" evidence="1">
    <location>
        <begin position="179"/>
        <end position="208"/>
    </location>
</feature>
<dbReference type="CDD" id="cd06468">
    <property type="entry name" value="p23_CacyBP"/>
    <property type="match status" value="1"/>
</dbReference>
<dbReference type="Gene3D" id="2.60.40.790">
    <property type="match status" value="1"/>
</dbReference>
<gene>
    <name evidence="3" type="ORF">TEOVI_000009700</name>
</gene>
<dbReference type="GeneID" id="92374037"/>
<comment type="caution">
    <text evidence="3">The sequence shown here is derived from an EMBL/GenBank/DDBJ whole genome shotgun (WGS) entry which is preliminary data.</text>
</comment>
<dbReference type="VEuPathDB" id="TriTrypDB:TEOVI_000009700"/>
<dbReference type="PANTHER" id="PTHR13164">
    <property type="entry name" value="CALICYLIN BINDING PROTEIN"/>
    <property type="match status" value="1"/>
</dbReference>
<name>A0A1G4HZ79_TRYEQ</name>
<protein>
    <submittedName>
        <fullName evidence="3">Heat shock protein Hsp20, putative</fullName>
    </submittedName>
</protein>
<accession>A0A1G4HZ79</accession>
<dbReference type="GO" id="GO:0044548">
    <property type="term" value="F:S100 protein binding"/>
    <property type="evidence" value="ECO:0007669"/>
    <property type="project" value="InterPro"/>
</dbReference>
<reference evidence="3" key="1">
    <citation type="submission" date="2016-09" db="EMBL/GenBank/DDBJ databases">
        <authorList>
            <person name="Hebert L."/>
            <person name="Moumen B."/>
        </authorList>
    </citation>
    <scope>NUCLEOTIDE SEQUENCE [LARGE SCALE GENOMIC DNA]</scope>
    <source>
        <strain evidence="3">OVI</strain>
    </source>
</reference>